<keyword evidence="5 7" id="KW-1133">Transmembrane helix</keyword>
<keyword evidence="6 7" id="KW-0472">Membrane</keyword>
<evidence type="ECO:0000256" key="5">
    <source>
        <dbReference type="ARBA" id="ARBA00022989"/>
    </source>
</evidence>
<feature type="transmembrane region" description="Helical" evidence="7">
    <location>
        <begin position="130"/>
        <end position="152"/>
    </location>
</feature>
<sequence>MPRLVAISVALSSAALGFLLLVVAASILARILYDSSGGAIDLLIPGAIEAASYALLVLIFAALPLAAGEGLIRVEFLTARFPLALRQYLDRLWLILAGCVGGLMAWNFAWETLTALQRGDATQDMQIPLFLFHGFITITSAAFALAAVLRAVTRHHRAESS</sequence>
<organism evidence="9 10">
    <name type="scientific">Limibacillus halophilus</name>
    <dbReference type="NCBI Taxonomy" id="1579333"/>
    <lineage>
        <taxon>Bacteria</taxon>
        <taxon>Pseudomonadati</taxon>
        <taxon>Pseudomonadota</taxon>
        <taxon>Alphaproteobacteria</taxon>
        <taxon>Rhodospirillales</taxon>
        <taxon>Rhodovibrionaceae</taxon>
        <taxon>Limibacillus</taxon>
    </lineage>
</organism>
<gene>
    <name evidence="9" type="ORF">FHR98_002904</name>
</gene>
<dbReference type="Proteomes" id="UP000581135">
    <property type="component" value="Unassembled WGS sequence"/>
</dbReference>
<feature type="transmembrane region" description="Helical" evidence="7">
    <location>
        <begin position="53"/>
        <end position="72"/>
    </location>
</feature>
<name>A0A839SYF9_9PROT</name>
<dbReference type="AlphaFoldDB" id="A0A839SYF9"/>
<comment type="caution">
    <text evidence="7">Lacks conserved residue(s) required for the propagation of feature annotation.</text>
</comment>
<evidence type="ECO:0000256" key="7">
    <source>
        <dbReference type="RuleBase" id="RU369079"/>
    </source>
</evidence>
<evidence type="ECO:0000313" key="10">
    <source>
        <dbReference type="Proteomes" id="UP000581135"/>
    </source>
</evidence>
<accession>A0A839SYF9</accession>
<evidence type="ECO:0000256" key="6">
    <source>
        <dbReference type="ARBA" id="ARBA00023136"/>
    </source>
</evidence>
<protein>
    <recommendedName>
        <fullName evidence="7">TRAP transporter small permease protein</fullName>
    </recommendedName>
</protein>
<keyword evidence="3" id="KW-1003">Cell membrane</keyword>
<dbReference type="GO" id="GO:0005886">
    <property type="term" value="C:plasma membrane"/>
    <property type="evidence" value="ECO:0007669"/>
    <property type="project" value="UniProtKB-SubCell"/>
</dbReference>
<evidence type="ECO:0000256" key="1">
    <source>
        <dbReference type="ARBA" id="ARBA00004651"/>
    </source>
</evidence>
<comment type="similarity">
    <text evidence="7">Belongs to the TRAP transporter small permease family.</text>
</comment>
<comment type="subunit">
    <text evidence="7">The complex comprises the extracytoplasmic solute receptor protein and the two transmembrane proteins.</text>
</comment>
<comment type="function">
    <text evidence="7">Part of the tripartite ATP-independent periplasmic (TRAP) transport system.</text>
</comment>
<evidence type="ECO:0000259" key="8">
    <source>
        <dbReference type="Pfam" id="PF04290"/>
    </source>
</evidence>
<comment type="caution">
    <text evidence="9">The sequence shown here is derived from an EMBL/GenBank/DDBJ whole genome shotgun (WGS) entry which is preliminary data.</text>
</comment>
<dbReference type="InterPro" id="IPR055348">
    <property type="entry name" value="DctQ"/>
</dbReference>
<dbReference type="EMBL" id="JACHXA010000009">
    <property type="protein sequence ID" value="MBB3066596.1"/>
    <property type="molecule type" value="Genomic_DNA"/>
</dbReference>
<evidence type="ECO:0000256" key="4">
    <source>
        <dbReference type="ARBA" id="ARBA00022692"/>
    </source>
</evidence>
<dbReference type="RefSeq" id="WP_183417427.1">
    <property type="nucleotide sequence ID" value="NZ_JACHXA010000009.1"/>
</dbReference>
<evidence type="ECO:0000256" key="3">
    <source>
        <dbReference type="ARBA" id="ARBA00022475"/>
    </source>
</evidence>
<reference evidence="9 10" key="1">
    <citation type="submission" date="2020-08" db="EMBL/GenBank/DDBJ databases">
        <title>Genomic Encyclopedia of Type Strains, Phase III (KMG-III): the genomes of soil and plant-associated and newly described type strains.</title>
        <authorList>
            <person name="Whitman W."/>
        </authorList>
    </citation>
    <scope>NUCLEOTIDE SEQUENCE [LARGE SCALE GENOMIC DNA]</scope>
    <source>
        <strain evidence="9 10">CECT 8803</strain>
    </source>
</reference>
<keyword evidence="4 7" id="KW-0812">Transmembrane</keyword>
<keyword evidence="2 7" id="KW-0813">Transport</keyword>
<feature type="domain" description="Tripartite ATP-independent periplasmic transporters DctQ component" evidence="8">
    <location>
        <begin position="21"/>
        <end position="153"/>
    </location>
</feature>
<evidence type="ECO:0000256" key="2">
    <source>
        <dbReference type="ARBA" id="ARBA00022448"/>
    </source>
</evidence>
<proteinExistence type="inferred from homology"/>
<keyword evidence="7" id="KW-0997">Cell inner membrane</keyword>
<evidence type="ECO:0000313" key="9">
    <source>
        <dbReference type="EMBL" id="MBB3066596.1"/>
    </source>
</evidence>
<dbReference type="Pfam" id="PF04290">
    <property type="entry name" value="DctQ"/>
    <property type="match status" value="1"/>
</dbReference>
<keyword evidence="10" id="KW-1185">Reference proteome</keyword>
<dbReference type="GO" id="GO:0022857">
    <property type="term" value="F:transmembrane transporter activity"/>
    <property type="evidence" value="ECO:0007669"/>
    <property type="project" value="UniProtKB-UniRule"/>
</dbReference>
<feature type="transmembrane region" description="Helical" evidence="7">
    <location>
        <begin position="92"/>
        <end position="110"/>
    </location>
</feature>
<comment type="subcellular location">
    <subcellularLocation>
        <location evidence="7">Cell inner membrane</location>
        <topology evidence="7">Multi-pass membrane protein</topology>
    </subcellularLocation>
    <subcellularLocation>
        <location evidence="1">Cell membrane</location>
        <topology evidence="1">Multi-pass membrane protein</topology>
    </subcellularLocation>
</comment>